<feature type="transmembrane region" description="Helical" evidence="1">
    <location>
        <begin position="21"/>
        <end position="39"/>
    </location>
</feature>
<sequence length="75" mass="8940">MRDYEKIIQEKIIDCRRIAMLCLFLSAFLYTGTMMPEYADVDWKLAILSGASLAFLLLTFFFYWRTSKLKDRLDK</sequence>
<name>A0A917RWP5_9BACL</name>
<reference evidence="2" key="1">
    <citation type="journal article" date="2014" name="Int. J. Syst. Evol. Microbiol.">
        <title>Complete genome sequence of Corynebacterium casei LMG S-19264T (=DSM 44701T), isolated from a smear-ripened cheese.</title>
        <authorList>
            <consortium name="US DOE Joint Genome Institute (JGI-PGF)"/>
            <person name="Walter F."/>
            <person name="Albersmeier A."/>
            <person name="Kalinowski J."/>
            <person name="Ruckert C."/>
        </authorList>
    </citation>
    <scope>NUCLEOTIDE SEQUENCE</scope>
    <source>
        <strain evidence="2">JCM 15325</strain>
    </source>
</reference>
<evidence type="ECO:0008006" key="4">
    <source>
        <dbReference type="Google" id="ProtNLM"/>
    </source>
</evidence>
<organism evidence="2 3">
    <name type="scientific">Sporolactobacillus putidus</name>
    <dbReference type="NCBI Taxonomy" id="492735"/>
    <lineage>
        <taxon>Bacteria</taxon>
        <taxon>Bacillati</taxon>
        <taxon>Bacillota</taxon>
        <taxon>Bacilli</taxon>
        <taxon>Bacillales</taxon>
        <taxon>Sporolactobacillaceae</taxon>
        <taxon>Sporolactobacillus</taxon>
    </lineage>
</organism>
<keyword evidence="1" id="KW-1133">Transmembrane helix</keyword>
<dbReference type="RefSeq" id="WP_188800683.1">
    <property type="nucleotide sequence ID" value="NZ_BMOK01000001.1"/>
</dbReference>
<dbReference type="InterPro" id="IPR025418">
    <property type="entry name" value="YrhC-like"/>
</dbReference>
<proteinExistence type="predicted"/>
<accession>A0A917RWP5</accession>
<keyword evidence="3" id="KW-1185">Reference proteome</keyword>
<reference evidence="2" key="2">
    <citation type="submission" date="2020-09" db="EMBL/GenBank/DDBJ databases">
        <authorList>
            <person name="Sun Q."/>
            <person name="Ohkuma M."/>
        </authorList>
    </citation>
    <scope>NUCLEOTIDE SEQUENCE</scope>
    <source>
        <strain evidence="2">JCM 15325</strain>
    </source>
</reference>
<protein>
    <recommendedName>
        <fullName evidence="4">YrhC-like protein</fullName>
    </recommendedName>
</protein>
<evidence type="ECO:0000313" key="2">
    <source>
        <dbReference type="EMBL" id="GGL40587.1"/>
    </source>
</evidence>
<dbReference type="Pfam" id="PF14143">
    <property type="entry name" value="YrhC"/>
    <property type="match status" value="1"/>
</dbReference>
<evidence type="ECO:0000313" key="3">
    <source>
        <dbReference type="Proteomes" id="UP000654670"/>
    </source>
</evidence>
<feature type="transmembrane region" description="Helical" evidence="1">
    <location>
        <begin position="45"/>
        <end position="64"/>
    </location>
</feature>
<dbReference type="Proteomes" id="UP000654670">
    <property type="component" value="Unassembled WGS sequence"/>
</dbReference>
<evidence type="ECO:0000256" key="1">
    <source>
        <dbReference type="SAM" id="Phobius"/>
    </source>
</evidence>
<comment type="caution">
    <text evidence="2">The sequence shown here is derived from an EMBL/GenBank/DDBJ whole genome shotgun (WGS) entry which is preliminary data.</text>
</comment>
<gene>
    <name evidence="2" type="ORF">GCM10007968_00700</name>
</gene>
<keyword evidence="1" id="KW-0472">Membrane</keyword>
<keyword evidence="1" id="KW-0812">Transmembrane</keyword>
<dbReference type="EMBL" id="BMOK01000001">
    <property type="protein sequence ID" value="GGL40587.1"/>
    <property type="molecule type" value="Genomic_DNA"/>
</dbReference>
<dbReference type="AlphaFoldDB" id="A0A917RWP5"/>